<evidence type="ECO:0000256" key="1">
    <source>
        <dbReference type="SAM" id="Phobius"/>
    </source>
</evidence>
<dbReference type="InterPro" id="IPR008620">
    <property type="entry name" value="FixH"/>
</dbReference>
<reference evidence="2 3" key="1">
    <citation type="submission" date="2017-04" db="EMBL/GenBank/DDBJ databases">
        <title>Complete genome sequence of Flavobacterium kingsejong AJ004.</title>
        <authorList>
            <person name="Lee P.C."/>
        </authorList>
    </citation>
    <scope>NUCLEOTIDE SEQUENCE [LARGE SCALE GENOMIC DNA]</scope>
    <source>
        <strain evidence="2 3">AJ004</strain>
    </source>
</reference>
<dbReference type="OrthoDB" id="1493774at2"/>
<dbReference type="RefSeq" id="WP_108737647.1">
    <property type="nucleotide sequence ID" value="NZ_CP020919.1"/>
</dbReference>
<protein>
    <submittedName>
        <fullName evidence="2">Cytochrome C oxidase Cbb3</fullName>
    </submittedName>
</protein>
<keyword evidence="1" id="KW-0472">Membrane</keyword>
<proteinExistence type="predicted"/>
<dbReference type="EMBL" id="CP020919">
    <property type="protein sequence ID" value="AWG26109.1"/>
    <property type="molecule type" value="Genomic_DNA"/>
</dbReference>
<keyword evidence="1" id="KW-0812">Transmembrane</keyword>
<dbReference type="KEGG" id="fki:FK004_13170"/>
<dbReference type="Pfam" id="PF05751">
    <property type="entry name" value="FixH"/>
    <property type="match status" value="1"/>
</dbReference>
<evidence type="ECO:0000313" key="3">
    <source>
        <dbReference type="Proteomes" id="UP000244677"/>
    </source>
</evidence>
<name>A0A2S1LQV4_9FLAO</name>
<accession>A0A2S1LQV4</accession>
<keyword evidence="3" id="KW-1185">Reference proteome</keyword>
<keyword evidence="1" id="KW-1133">Transmembrane helix</keyword>
<feature type="transmembrane region" description="Helical" evidence="1">
    <location>
        <begin position="6"/>
        <end position="25"/>
    </location>
</feature>
<organism evidence="2 3">
    <name type="scientific">Flavobacterium kingsejongi</name>
    <dbReference type="NCBI Taxonomy" id="1678728"/>
    <lineage>
        <taxon>Bacteria</taxon>
        <taxon>Pseudomonadati</taxon>
        <taxon>Bacteroidota</taxon>
        <taxon>Flavobacteriia</taxon>
        <taxon>Flavobacteriales</taxon>
        <taxon>Flavobacteriaceae</taxon>
        <taxon>Flavobacterium</taxon>
    </lineage>
</organism>
<gene>
    <name evidence="2" type="ORF">FK004_13170</name>
</gene>
<dbReference type="Proteomes" id="UP000244677">
    <property type="component" value="Chromosome"/>
</dbReference>
<dbReference type="AlphaFoldDB" id="A0A2S1LQV4"/>
<sequence length="149" mass="17481">MKINWGTGIFIAFTLFMGFILFFVMKVQTQSKYDNDLVVEEYYKQELKFQHQIDQEQHATDLKHKTTITATDKGVEINFPENFDAHNITGKVSLYRPSDKRSDFDTAISISESHLLIPKKDLSDGRWDITIEWSYEGVDYRDKKALYLK</sequence>
<evidence type="ECO:0000313" key="2">
    <source>
        <dbReference type="EMBL" id="AWG26109.1"/>
    </source>
</evidence>